<evidence type="ECO:0000256" key="2">
    <source>
        <dbReference type="ARBA" id="ARBA00012722"/>
    </source>
</evidence>
<evidence type="ECO:0000313" key="13">
    <source>
        <dbReference type="Proteomes" id="UP001570071"/>
    </source>
</evidence>
<evidence type="ECO:0000256" key="1">
    <source>
        <dbReference type="ARBA" id="ARBA00004067"/>
    </source>
</evidence>
<gene>
    <name evidence="12" type="ORF">AB6D66_01830</name>
</gene>
<keyword evidence="4" id="KW-0235">DNA replication</keyword>
<sequence length="631" mass="69423">MQELLAKPIDSLTDEELSSVCIDLNVDYRRGTTIISDDGFELYMNALKVRIPDHDLMTKPQPTDTDEDTSKGRIKHLSAMLSTDKAYELEEVESFISRCEKKAIEIGLNTADIRFRVLPKLDGIAGELVVAKQQLSTRGDGMYGHEMSHLLRDGLVIVGNGSKDGVGEVVVLTDYYNKFLAEEFEHPRSMVGGMTKSDNYNEFAQQALKDGAIHLVLFRDLPVVVATAQELVANLADLEQKMIDETPYLLDGTIIEVENEDLKAAMGSNSSEHRWQIAKKVAGETAVTKIIGETWQVGRTGRITPVFEFEVTNLSGANLTKFSGKHARYVQAHKLGINAEVTIIRSGEVVPNHCKTEVGVEPKIPTKCPCCSEPVVWKKSPLTDVDTFIYCENIACPAQYERAIMHHFKTIGVDLFGKVSVRKLVDADYTCIEQIYLMNEEAFMAAGFGAGQAKNFVEEINRGIREPLQDKFLLASLGISKLGRGTSEKLLAIHRIDTLEGLDPEQLRNIAGFGDKTSVSIPKALTDKAQTLNFLLGRGFNLNHTQDILSKAPTGGSLEGIHIVFTGSMSGSRDDMKADAKSKNANVQGSVNGKTNILCCGEKVGQKKLDAAKAKGVEIITEAEYWERYAA</sequence>
<accession>A0ABV4MRM0</accession>
<proteinExistence type="predicted"/>
<dbReference type="InterPro" id="IPR001679">
    <property type="entry name" value="DNA_ligase"/>
</dbReference>
<dbReference type="Pfam" id="PF03120">
    <property type="entry name" value="OB_DNA_ligase"/>
    <property type="match status" value="1"/>
</dbReference>
<dbReference type="InterPro" id="IPR013840">
    <property type="entry name" value="DNAligase_N"/>
</dbReference>
<dbReference type="SUPFAM" id="SSF50249">
    <property type="entry name" value="Nucleic acid-binding proteins"/>
    <property type="match status" value="1"/>
</dbReference>
<dbReference type="EC" id="6.5.1.2" evidence="2"/>
<evidence type="ECO:0000256" key="9">
    <source>
        <dbReference type="ARBA" id="ARBA00023204"/>
    </source>
</evidence>
<dbReference type="SUPFAM" id="SSF47781">
    <property type="entry name" value="RuvA domain 2-like"/>
    <property type="match status" value="1"/>
</dbReference>
<evidence type="ECO:0000259" key="11">
    <source>
        <dbReference type="SMART" id="SM00532"/>
    </source>
</evidence>
<keyword evidence="9" id="KW-0234">DNA repair</keyword>
<dbReference type="InterPro" id="IPR004150">
    <property type="entry name" value="NAD_DNA_ligase_OB"/>
</dbReference>
<dbReference type="SUPFAM" id="SSF52113">
    <property type="entry name" value="BRCT domain"/>
    <property type="match status" value="1"/>
</dbReference>
<dbReference type="Gene3D" id="2.40.50.140">
    <property type="entry name" value="Nucleic acid-binding proteins"/>
    <property type="match status" value="1"/>
</dbReference>
<evidence type="ECO:0000256" key="7">
    <source>
        <dbReference type="ARBA" id="ARBA00022833"/>
    </source>
</evidence>
<comment type="caution">
    <text evidence="12">The sequence shown here is derived from an EMBL/GenBank/DDBJ whole genome shotgun (WGS) entry which is preliminary data.</text>
</comment>
<dbReference type="InterPro" id="IPR036420">
    <property type="entry name" value="BRCT_dom_sf"/>
</dbReference>
<keyword evidence="7" id="KW-0862">Zinc</keyword>
<comment type="function">
    <text evidence="1">DNA ligase that catalyzes the formation of phosphodiester linkages between 5'-phosphoryl and 3'-hydroxyl groups in double-stranded DNA using NAD as a coenzyme and as the energy source for the reaction. It is essential for DNA replication and repair of damaged DNA.</text>
</comment>
<evidence type="ECO:0000256" key="8">
    <source>
        <dbReference type="ARBA" id="ARBA00023027"/>
    </source>
</evidence>
<keyword evidence="5" id="KW-0479">Metal-binding</keyword>
<dbReference type="InterPro" id="IPR013839">
    <property type="entry name" value="DNAligase_adenylation"/>
</dbReference>
<dbReference type="Gene3D" id="3.30.470.30">
    <property type="entry name" value="DNA ligase/mRNA capping enzyme"/>
    <property type="match status" value="1"/>
</dbReference>
<keyword evidence="3" id="KW-0436">Ligase</keyword>
<dbReference type="Gene3D" id="3.30.1490.70">
    <property type="match status" value="2"/>
</dbReference>
<dbReference type="EMBL" id="JBFSSG010000001">
    <property type="protein sequence ID" value="MEZ8719789.1"/>
    <property type="molecule type" value="Genomic_DNA"/>
</dbReference>
<dbReference type="InterPro" id="IPR012340">
    <property type="entry name" value="NA-bd_OB-fold"/>
</dbReference>
<dbReference type="SMART" id="SM00532">
    <property type="entry name" value="LIGANc"/>
    <property type="match status" value="1"/>
</dbReference>
<dbReference type="Proteomes" id="UP001570071">
    <property type="component" value="Unassembled WGS sequence"/>
</dbReference>
<evidence type="ECO:0000313" key="12">
    <source>
        <dbReference type="EMBL" id="MEZ8719789.1"/>
    </source>
</evidence>
<comment type="catalytic activity">
    <reaction evidence="10">
        <text>NAD(+) + (deoxyribonucleotide)n-3'-hydroxyl + 5'-phospho-(deoxyribonucleotide)m = (deoxyribonucleotide)n+m + AMP + beta-nicotinamide D-nucleotide.</text>
        <dbReference type="EC" id="6.5.1.2"/>
    </reaction>
</comment>
<dbReference type="InterPro" id="IPR001357">
    <property type="entry name" value="BRCT_dom"/>
</dbReference>
<dbReference type="Pfam" id="PF01653">
    <property type="entry name" value="DNA_ligase_aden"/>
    <property type="match status" value="1"/>
</dbReference>
<evidence type="ECO:0000256" key="10">
    <source>
        <dbReference type="ARBA" id="ARBA00034005"/>
    </source>
</evidence>
<keyword evidence="8" id="KW-0520">NAD</keyword>
<keyword evidence="6" id="KW-0227">DNA damage</keyword>
<feature type="domain" description="NAD-dependent DNA ligase N-terminal" evidence="11">
    <location>
        <begin position="12"/>
        <end position="412"/>
    </location>
</feature>
<dbReference type="SUPFAM" id="SSF56091">
    <property type="entry name" value="DNA ligase/mRNA capping enzyme, catalytic domain"/>
    <property type="match status" value="1"/>
</dbReference>
<evidence type="ECO:0000256" key="6">
    <source>
        <dbReference type="ARBA" id="ARBA00022763"/>
    </source>
</evidence>
<evidence type="ECO:0000256" key="5">
    <source>
        <dbReference type="ARBA" id="ARBA00022723"/>
    </source>
</evidence>
<dbReference type="InterPro" id="IPR010994">
    <property type="entry name" value="RuvA_2-like"/>
</dbReference>
<protein>
    <recommendedName>
        <fullName evidence="2">DNA ligase (NAD(+))</fullName>
        <ecNumber evidence="2">6.5.1.2</ecNumber>
    </recommendedName>
</protein>
<dbReference type="Gene3D" id="3.40.50.10190">
    <property type="entry name" value="BRCT domain"/>
    <property type="match status" value="1"/>
</dbReference>
<reference evidence="12 13" key="1">
    <citation type="journal article" date="2024" name="ISME J.">
        <title>Tailless and filamentous prophages are predominant in marine Vibrio.</title>
        <authorList>
            <person name="Steensen K."/>
            <person name="Seneca J."/>
            <person name="Bartlau N."/>
            <person name="Yu X.A."/>
            <person name="Hussain F.A."/>
            <person name="Polz M.F."/>
        </authorList>
    </citation>
    <scope>NUCLEOTIDE SEQUENCE [LARGE SCALE GENOMIC DNA]</scope>
    <source>
        <strain evidence="12 13">10N.239.312.F12</strain>
    </source>
</reference>
<dbReference type="Pfam" id="PF00533">
    <property type="entry name" value="BRCT"/>
    <property type="match status" value="1"/>
</dbReference>
<dbReference type="RefSeq" id="WP_269336606.1">
    <property type="nucleotide sequence ID" value="NZ_JBFSSG010000001.1"/>
</dbReference>
<evidence type="ECO:0000256" key="4">
    <source>
        <dbReference type="ARBA" id="ARBA00022705"/>
    </source>
</evidence>
<keyword evidence="13" id="KW-1185">Reference proteome</keyword>
<dbReference type="CDD" id="cd17748">
    <property type="entry name" value="BRCT_DNA_ligase_like"/>
    <property type="match status" value="1"/>
</dbReference>
<evidence type="ECO:0000256" key="3">
    <source>
        <dbReference type="ARBA" id="ARBA00022598"/>
    </source>
</evidence>
<dbReference type="PIRSF" id="PIRSF001604">
    <property type="entry name" value="LigA"/>
    <property type="match status" value="1"/>
</dbReference>
<organism evidence="12 13">
    <name type="scientific">Vibrio pomeroyi</name>
    <dbReference type="NCBI Taxonomy" id="198832"/>
    <lineage>
        <taxon>Bacteria</taxon>
        <taxon>Pseudomonadati</taxon>
        <taxon>Pseudomonadota</taxon>
        <taxon>Gammaproteobacteria</taxon>
        <taxon>Vibrionales</taxon>
        <taxon>Vibrionaceae</taxon>
        <taxon>Vibrio</taxon>
    </lineage>
</organism>
<name>A0ABV4MRM0_9VIBR</name>